<gene>
    <name evidence="1" type="ORF">IFE08_03700</name>
</gene>
<sequence length="2108" mass="226558">MGKIGKSLLSVLAVLVIITGSTCKQNVALGSAIDIGYYPEGNILYPDTGETPIKGSFVLKGVARHDDGIDSVSVVFQNIETKARTKTYSANMDSSSGSSVMWTVNIDNTSQGTEAGHELVKLYPIPDGEYTAIVTVTGTNGKSVEITKNYKIDNTPPVFIVDRPSTYAGLSEEPPVTDKYGAVFSIVGLAGERNTVEELSAAVPGTSVSVVQRFIGKNINTVMTSAGETNYTDFQNSVSSSSAVKAALSLSDNAREYRGSNADGKGNISEWYYLKSEIYTSVIAMGYTAEVISDYFSGKKGSNNNEHEKKILQLRSDTSALAVLKDKRIMMSDKRSAFKLDPSKSPGFRVTNVKNMEKSSFDLNLVSTALFKEGVETFVNVELIPNKDNTPLTGGSQLANYNASNIKVNLYKWNGTGDESDSLKNFIEANLVKTAILDFRTLTSTDLSNNVISVDGSNLKLKCKLPSGFSEGNYLISVEGTDVTNAESNKFVAYDDGNSANGGLFVCKYLSAGGGVRVRPVRLTDKYVRSDFDIFADVTGLGDTGKIYYDVDNQNVPEDSSKALTLETSPGIRYKANVNIASLTDGDHKIWFKAKSSTGGTDSDYMEFVVDKTAPAIDISYPLPSEPQAGEISVSGTITDLYSGVKETGTKWIIGKRSSVPAENDTDWKDMNASTKGSWNFSVNLDSVLNPSMYGEAAGAYYKIPLYIRTEDSVGNIQVYTKEILFNPDGTKPVVRVLSPAAEAVVGGTIQIFGTASAVKGGPQAVGEVYIQFSKNGSFSNGSDCTFGTDSSSPSYTADWYQSGNGQLIPNTNTAGGAEWRIEINGNGAFNGTSQRQDVYFRLRAKNKTNSKMGEWTAPIKIVVDKEAPLITEAKIDNTSGSSSPQSYETNMWIGNGKKLTAKLTDPSGIKEVKITSAELNGGISYSLTQSNVPSGWLTPNGSNYDLSIPLDLNTMSSSAGGKFSIKVSITENTSTSLTSENTFTFRFDTVAPTGDFGEAVYIHNGNFSASSISDVQLAQKVTELGGNASSGAGAKILAGNTVLTVSSVNGNTINFTPAITSGIYNYILYKPNTLIYNGTGNWIVHGVANDDGSGIKEVEVWVSVNGSETSKTLITETDTSNRITRQLGGQCTWKGLIDLSSLSDGNGSLHYKVIDKSGNIYGPVTAAVLVKNKPITVNSIKLSTDIGGSSVDFINNTDNNALTITVDSNRDYTGTFTSKNFAFKNKQNSKITVNFTGGQGQVKYRLKKSDDTVLKDLTDISSGGVIDLQSHIDTIGNSDGNPTTIKLELWDSAYGLAAGTTSAFAKIDITTLFDAVDGKKPTVTVLPFHWNGEDDNSLYENKRLNGHIEIANISGLSAGSSVSGKVSLRGFAYDNIKIEKISAVLPNSSSLTVTAQRSGSTWTSDKNMNSDGAELKVETVSADYSGYYVKWTLNWDTEKASVGTGKEIKITVNDGRNGNGDSSDTEHLPSVTTVTRSSETKAENAVFANAKQGQFVVFKNNGEKQYLTRISGTSGNTVTLENSVPTECTQAYLYDYTSNKAKATVNIVPYVTDIETQLKNADGVAKGAFSRASTGEYPVRAGETVKIKGFNLNGGNVKINNNPVSGSLDSLTIQTNQASGDLTVTVSSVESINNKVDITKPYNIEANGINNNILTARRKLFVWEMKSIIDNNAIESPQFVMDNTGNYYLVYGNLKTLGSGGNAMRLSTMINGTNDDSWEYSYSKYHNTVIGYDSNKKPYLGATNTDRANTSTSFTLFFQNPSNTSTYDTGNNKKRLENSDNKLTNVYDVNRVQIPKIAVRGAGTSSEPAKVAVIYFDKNAKNDAPVKFRYGVVTASNAINGGIGHDVTSNGSGSEPANSGSAKGYEIIANDSSTYKGGGYASVALTSTNRAIAVWYDAASSQLIYSYRDMGSSYTEPTESDRKTSEWQSHAVVIDGGAPLYVDITLDSDDGLHIGYYSSGLGGVKYAYLSGDKVKGNSKPQSSDFKIAKVDTYMNPGTFLKIGVRKETVESVQRQVPYISYYHNGFYGSANAARIAWLKDGIKNGTVAEGIENNKFTGNWVVMTVPATSGIRQYTICQGVPLNGTYANDIIAAYFTNKNYEMAVLKR</sequence>
<accession>A0A7S7AXS9</accession>
<reference evidence="1 2" key="1">
    <citation type="submission" date="2020-09" db="EMBL/GenBank/DDBJ databases">
        <title>Characterization of Treponema spp. from bovine digital dermatitis in Korea.</title>
        <authorList>
            <person name="Espiritu H.M."/>
            <person name="Cho Y.I."/>
            <person name="Mamuad L."/>
        </authorList>
    </citation>
    <scope>NUCLEOTIDE SEQUENCE [LARGE SCALE GENOMIC DNA]</scope>
    <source>
        <strain evidence="1 2">KS1</strain>
    </source>
</reference>
<proteinExistence type="predicted"/>
<dbReference type="EMBL" id="CP061839">
    <property type="protein sequence ID" value="QOW61501.1"/>
    <property type="molecule type" value="Genomic_DNA"/>
</dbReference>
<evidence type="ECO:0000313" key="2">
    <source>
        <dbReference type="Proteomes" id="UP000593915"/>
    </source>
</evidence>
<dbReference type="RefSeq" id="WP_194076997.1">
    <property type="nucleotide sequence ID" value="NZ_CP061839.1"/>
</dbReference>
<organism evidence="1 2">
    <name type="scientific">Treponema pedis</name>
    <dbReference type="NCBI Taxonomy" id="409322"/>
    <lineage>
        <taxon>Bacteria</taxon>
        <taxon>Pseudomonadati</taxon>
        <taxon>Spirochaetota</taxon>
        <taxon>Spirochaetia</taxon>
        <taxon>Spirochaetales</taxon>
        <taxon>Treponemataceae</taxon>
        <taxon>Treponema</taxon>
    </lineage>
</organism>
<evidence type="ECO:0000313" key="1">
    <source>
        <dbReference type="EMBL" id="QOW61501.1"/>
    </source>
</evidence>
<name>A0A7S7AXS9_9SPIR</name>
<dbReference type="Proteomes" id="UP000593915">
    <property type="component" value="Chromosome"/>
</dbReference>
<protein>
    <submittedName>
        <fullName evidence="1">Uncharacterized protein</fullName>
    </submittedName>
</protein>